<dbReference type="OMA" id="EMVRPPE"/>
<dbReference type="Proteomes" id="UP000000561">
    <property type="component" value="Chromosome 6"/>
</dbReference>
<dbReference type="GeneID" id="23563361"/>
<dbReference type="EMBL" id="CM003145">
    <property type="protein sequence ID" value="KIS69325.1"/>
    <property type="molecule type" value="Genomic_DNA"/>
</dbReference>
<name>A0A0D1E4E2_MYCMD</name>
<evidence type="ECO:0000256" key="1">
    <source>
        <dbReference type="SAM" id="MobiDB-lite"/>
    </source>
</evidence>
<keyword evidence="3" id="KW-1185">Reference proteome</keyword>
<dbReference type="AlphaFoldDB" id="A0A0D1E4E2"/>
<evidence type="ECO:0000313" key="3">
    <source>
        <dbReference type="Proteomes" id="UP000000561"/>
    </source>
</evidence>
<sequence length="120" mass="13033">MFATHTEAGPSRLSQVVTAPSPRRIRHCRHTSLLAFSAVASAPMQKMAVQDDDESGYAGSVGVCVDSSSDPAHLRGTRISLSSVSHRFVPFFLRPMASEMVRPPEVSRPTPPEWCPAVMI</sequence>
<evidence type="ECO:0000313" key="2">
    <source>
        <dbReference type="EMBL" id="KIS69325.1"/>
    </source>
</evidence>
<feature type="region of interest" description="Disordered" evidence="1">
    <location>
        <begin position="1"/>
        <end position="21"/>
    </location>
</feature>
<dbReference type="OrthoDB" id="10512646at2759"/>
<dbReference type="VEuPathDB" id="FungiDB:UMAG_02666"/>
<dbReference type="RefSeq" id="XP_011389051.1">
    <property type="nucleotide sequence ID" value="XM_011390749.1"/>
</dbReference>
<dbReference type="eggNOG" id="ENOG502RSBS">
    <property type="taxonomic scope" value="Eukaryota"/>
</dbReference>
<reference evidence="2 3" key="1">
    <citation type="journal article" date="2006" name="Nature">
        <title>Insights from the genome of the biotrophic fungal plant pathogen Ustilago maydis.</title>
        <authorList>
            <person name="Kamper J."/>
            <person name="Kahmann R."/>
            <person name="Bolker M."/>
            <person name="Ma L.J."/>
            <person name="Brefort T."/>
            <person name="Saville B.J."/>
            <person name="Banuett F."/>
            <person name="Kronstad J.W."/>
            <person name="Gold S.E."/>
            <person name="Muller O."/>
            <person name="Perlin M.H."/>
            <person name="Wosten H.A."/>
            <person name="de Vries R."/>
            <person name="Ruiz-Herrera J."/>
            <person name="Reynaga-Pena C.G."/>
            <person name="Snetselaar K."/>
            <person name="McCann M."/>
            <person name="Perez-Martin J."/>
            <person name="Feldbrugge M."/>
            <person name="Basse C.W."/>
            <person name="Steinberg G."/>
            <person name="Ibeas J.I."/>
            <person name="Holloman W."/>
            <person name="Guzman P."/>
            <person name="Farman M."/>
            <person name="Stajich J.E."/>
            <person name="Sentandreu R."/>
            <person name="Gonzalez-Prieto J.M."/>
            <person name="Kennell J.C."/>
            <person name="Molina L."/>
            <person name="Schirawski J."/>
            <person name="Mendoza-Mendoza A."/>
            <person name="Greilinger D."/>
            <person name="Munch K."/>
            <person name="Rossel N."/>
            <person name="Scherer M."/>
            <person name="Vranes M."/>
            <person name="Ladendorf O."/>
            <person name="Vincon V."/>
            <person name="Fuchs U."/>
            <person name="Sandrock B."/>
            <person name="Meng S."/>
            <person name="Ho E.C."/>
            <person name="Cahill M.J."/>
            <person name="Boyce K.J."/>
            <person name="Klose J."/>
            <person name="Klosterman S.J."/>
            <person name="Deelstra H.J."/>
            <person name="Ortiz-Castellanos L."/>
            <person name="Li W."/>
            <person name="Sanchez-Alonso P."/>
            <person name="Schreier P.H."/>
            <person name="Hauser-Hahn I."/>
            <person name="Vaupel M."/>
            <person name="Koopmann E."/>
            <person name="Friedrich G."/>
            <person name="Voss H."/>
            <person name="Schluter T."/>
            <person name="Margolis J."/>
            <person name="Platt D."/>
            <person name="Swimmer C."/>
            <person name="Gnirke A."/>
            <person name="Chen F."/>
            <person name="Vysotskaia V."/>
            <person name="Mannhaupt G."/>
            <person name="Guldener U."/>
            <person name="Munsterkotter M."/>
            <person name="Haase D."/>
            <person name="Oesterheld M."/>
            <person name="Mewes H.W."/>
            <person name="Mauceli E.W."/>
            <person name="DeCaprio D."/>
            <person name="Wade C.M."/>
            <person name="Butler J."/>
            <person name="Young S."/>
            <person name="Jaffe D.B."/>
            <person name="Calvo S."/>
            <person name="Nusbaum C."/>
            <person name="Galagan J."/>
            <person name="Birren B.W."/>
        </authorList>
    </citation>
    <scope>NUCLEOTIDE SEQUENCE [LARGE SCALE GENOMIC DNA]</scope>
    <source>
        <strain evidence="3">DSM 14603 / FGSC 9021 / UM521</strain>
    </source>
</reference>
<dbReference type="InParanoid" id="A0A0D1E4E2"/>
<accession>A0A0D1E4E2</accession>
<gene>
    <name evidence="2" type="ORF">UMAG_02666</name>
</gene>
<dbReference type="KEGG" id="uma:UMAG_02666"/>
<proteinExistence type="predicted"/>
<protein>
    <submittedName>
        <fullName evidence="2">Uncharacterized protein</fullName>
    </submittedName>
</protein>
<organism evidence="2 3">
    <name type="scientific">Mycosarcoma maydis</name>
    <name type="common">Corn smut fungus</name>
    <name type="synonym">Ustilago maydis</name>
    <dbReference type="NCBI Taxonomy" id="5270"/>
    <lineage>
        <taxon>Eukaryota</taxon>
        <taxon>Fungi</taxon>
        <taxon>Dikarya</taxon>
        <taxon>Basidiomycota</taxon>
        <taxon>Ustilaginomycotina</taxon>
        <taxon>Ustilaginomycetes</taxon>
        <taxon>Ustilaginales</taxon>
        <taxon>Ustilaginaceae</taxon>
        <taxon>Mycosarcoma</taxon>
    </lineage>
</organism>